<dbReference type="CDD" id="cd02808">
    <property type="entry name" value="GltS_FMN"/>
    <property type="match status" value="1"/>
</dbReference>
<dbReference type="AlphaFoldDB" id="A0A0J1FTL1"/>
<dbReference type="GO" id="GO:0006537">
    <property type="term" value="P:glutamate biosynthetic process"/>
    <property type="evidence" value="ECO:0007669"/>
    <property type="project" value="InterPro"/>
</dbReference>
<dbReference type="InterPro" id="IPR024188">
    <property type="entry name" value="GltB"/>
</dbReference>
<dbReference type="PANTHER" id="PTHR43819">
    <property type="entry name" value="ARCHAEAL-TYPE GLUTAMATE SYNTHASE [NADPH]"/>
    <property type="match status" value="1"/>
</dbReference>
<comment type="caution">
    <text evidence="4">The sequence shown here is derived from an EMBL/GenBank/DDBJ whole genome shotgun (WGS) entry which is preliminary data.</text>
</comment>
<keyword evidence="4" id="KW-0560">Oxidoreductase</keyword>
<dbReference type="PANTHER" id="PTHR43819:SF1">
    <property type="entry name" value="ARCHAEAL-TYPE GLUTAMATE SYNTHASE [NADPH]"/>
    <property type="match status" value="1"/>
</dbReference>
<accession>A0A0J1FTL1</accession>
<protein>
    <submittedName>
        <fullName evidence="4">Glutamate synthase [NADPH] large chain</fullName>
        <ecNumber evidence="4">1.4.1.13</ecNumber>
    </submittedName>
</protein>
<feature type="domain" description="Glutamate synthase" evidence="3">
    <location>
        <begin position="146"/>
        <end position="459"/>
    </location>
</feature>
<dbReference type="PATRIC" id="fig|476652.3.peg.1518"/>
<evidence type="ECO:0000256" key="2">
    <source>
        <dbReference type="PIRNR" id="PIRNR006429"/>
    </source>
</evidence>
<dbReference type="PIRSF" id="PIRSF006429">
    <property type="entry name" value="GOGAT_lg_2"/>
    <property type="match status" value="1"/>
</dbReference>
<comment type="similarity">
    <text evidence="1 2">Belongs to the glutamate synthase family.</text>
</comment>
<name>A0A0J1FTL1_9FIRM</name>
<sequence length="487" mass="53627">MKANRLKVLGSLSALIATGYAIEHRNETRKTKTRNRRIMLAALPLAALSVQPLLRKRIQKKIADAVTTITTDEYNQNIMELWTAIKRADIHNIMEINLRATQGTAITRPIGTPKKFDGYDNIMFIPPQLTDLSKPGNTKIDMEVVIGKKASKPLILPIPLIISGMAYGIALSEKAKRALARGAKTVGTAICSGEGPYLEEERREAGKYILQISNWPWGLRKDEEILAADMLEIQVGQGAQMGAYYVAPEEIKGKARRLMGLSRNEGISRMPAPPGIRSKNDWSTFFSKIRQRAQGIPIGIKMMATEKIEEELAKALEYGVDVIAIDGAQGGALTSNPTIQDDFGIPSLHALVRAVRYLNDQRVRNQVSLIVAGGYFNPGSCLKAIALGADAIYLGTLPLYAMVNKQHKKVLPWEPPTTLVSYVSKYNHKLDIGVSAERVANVLRSMVVEMEQVLRSLGKTSLHDLSPKDLVALDDFSSQLTGIKKAY</sequence>
<organism evidence="4 5">
    <name type="scientific">Desulfosporosinus acididurans</name>
    <dbReference type="NCBI Taxonomy" id="476652"/>
    <lineage>
        <taxon>Bacteria</taxon>
        <taxon>Bacillati</taxon>
        <taxon>Bacillota</taxon>
        <taxon>Clostridia</taxon>
        <taxon>Eubacteriales</taxon>
        <taxon>Desulfitobacteriaceae</taxon>
        <taxon>Desulfosporosinus</taxon>
    </lineage>
</organism>
<proteinExistence type="inferred from homology"/>
<dbReference type="RefSeq" id="WP_047809334.1">
    <property type="nucleotide sequence ID" value="NZ_LDZY01000004.1"/>
</dbReference>
<evidence type="ECO:0000313" key="4">
    <source>
        <dbReference type="EMBL" id="KLU66810.1"/>
    </source>
</evidence>
<gene>
    <name evidence="4" type="primary">gltB_1</name>
    <name evidence="4" type="ORF">DEAC_c14780</name>
</gene>
<dbReference type="STRING" id="476652.DEAC_c14780"/>
<dbReference type="Gene3D" id="3.20.20.70">
    <property type="entry name" value="Aldolase class I"/>
    <property type="match status" value="1"/>
</dbReference>
<evidence type="ECO:0000256" key="1">
    <source>
        <dbReference type="ARBA" id="ARBA00009716"/>
    </source>
</evidence>
<evidence type="ECO:0000313" key="5">
    <source>
        <dbReference type="Proteomes" id="UP000036356"/>
    </source>
</evidence>
<dbReference type="Pfam" id="PF01645">
    <property type="entry name" value="Glu_synthase"/>
    <property type="match status" value="1"/>
</dbReference>
<evidence type="ECO:0000259" key="3">
    <source>
        <dbReference type="Pfam" id="PF01645"/>
    </source>
</evidence>
<reference evidence="4 5" key="1">
    <citation type="submission" date="2015-06" db="EMBL/GenBank/DDBJ databases">
        <title>Draft genome of the moderately acidophilic sulfate reducer Candidatus Desulfosporosinus acididurans strain M1.</title>
        <authorList>
            <person name="Poehlein A."/>
            <person name="Petzsch P."/>
            <person name="Johnson B.D."/>
            <person name="Schloemann M."/>
            <person name="Daniel R."/>
            <person name="Muehling M."/>
        </authorList>
    </citation>
    <scope>NUCLEOTIDE SEQUENCE [LARGE SCALE GENOMIC DNA]</scope>
    <source>
        <strain evidence="4 5">M1</strain>
    </source>
</reference>
<dbReference type="InterPro" id="IPR013785">
    <property type="entry name" value="Aldolase_TIM"/>
</dbReference>
<dbReference type="InterPro" id="IPR002932">
    <property type="entry name" value="Glu_synthdom"/>
</dbReference>
<dbReference type="Proteomes" id="UP000036356">
    <property type="component" value="Unassembled WGS sequence"/>
</dbReference>
<dbReference type="SUPFAM" id="SSF51395">
    <property type="entry name" value="FMN-linked oxidoreductases"/>
    <property type="match status" value="1"/>
</dbReference>
<dbReference type="EMBL" id="LDZY01000004">
    <property type="protein sequence ID" value="KLU66810.1"/>
    <property type="molecule type" value="Genomic_DNA"/>
</dbReference>
<keyword evidence="5" id="KW-1185">Reference proteome</keyword>
<dbReference type="GO" id="GO:0004355">
    <property type="term" value="F:glutamate synthase (NADPH) activity"/>
    <property type="evidence" value="ECO:0007669"/>
    <property type="project" value="UniProtKB-EC"/>
</dbReference>
<dbReference type="EC" id="1.4.1.13" evidence="4"/>